<feature type="transmembrane region" description="Helical" evidence="1">
    <location>
        <begin position="33"/>
        <end position="57"/>
    </location>
</feature>
<dbReference type="AlphaFoldDB" id="A0A177SMF8"/>
<dbReference type="InterPro" id="IPR007436">
    <property type="entry name" value="DUF485"/>
</dbReference>
<organism evidence="2 3">
    <name type="scientific">Pseudomonas putida</name>
    <name type="common">Arthrobacter siderocapsulatus</name>
    <dbReference type="NCBI Taxonomy" id="303"/>
    <lineage>
        <taxon>Bacteria</taxon>
        <taxon>Pseudomonadati</taxon>
        <taxon>Pseudomonadota</taxon>
        <taxon>Gammaproteobacteria</taxon>
        <taxon>Pseudomonadales</taxon>
        <taxon>Pseudomonadaceae</taxon>
        <taxon>Pseudomonas</taxon>
    </lineage>
</organism>
<name>A0A177SMF8_PSEPU</name>
<evidence type="ECO:0000256" key="1">
    <source>
        <dbReference type="SAM" id="Phobius"/>
    </source>
</evidence>
<dbReference type="EMBL" id="LUCV01000021">
    <property type="protein sequence ID" value="OAI91888.1"/>
    <property type="molecule type" value="Genomic_DNA"/>
</dbReference>
<dbReference type="RefSeq" id="WP_064303162.1">
    <property type="nucleotide sequence ID" value="NZ_LUCV01000021.1"/>
</dbReference>
<sequence length="108" mass="12184">MSSTDLSHAQRCARIRANPKFQQLVRNRSRLSWSLSVAVLGAYYLFMAVVAFQPHWLHAPLAEGRQLTLGIPLAAALIVLSWLLTGWYVRSANTRFDAMSSQLLEELK</sequence>
<keyword evidence="1" id="KW-1133">Transmembrane helix</keyword>
<dbReference type="InterPro" id="IPR052959">
    <property type="entry name" value="Inner_membrane_assoc"/>
</dbReference>
<accession>A0A177SMF8</accession>
<dbReference type="Proteomes" id="UP000077752">
    <property type="component" value="Unassembled WGS sequence"/>
</dbReference>
<reference evidence="2 3" key="1">
    <citation type="submission" date="2016-03" db="EMBL/GenBank/DDBJ databases">
        <title>Draft Genome Assembly of Pseudomonas putida strain CBF10-2.</title>
        <authorList>
            <person name="Iyer R.S."/>
            <person name="Damania A."/>
        </authorList>
    </citation>
    <scope>NUCLEOTIDE SEQUENCE [LARGE SCALE GENOMIC DNA]</scope>
    <source>
        <strain evidence="2 3">CBF10-2</strain>
    </source>
</reference>
<dbReference type="GO" id="GO:0005886">
    <property type="term" value="C:plasma membrane"/>
    <property type="evidence" value="ECO:0007669"/>
    <property type="project" value="TreeGrafter"/>
</dbReference>
<dbReference type="PANTHER" id="PTHR38598">
    <property type="entry name" value="INNER MEMBRANE PROTEIN YJCH"/>
    <property type="match status" value="1"/>
</dbReference>
<evidence type="ECO:0000313" key="3">
    <source>
        <dbReference type="Proteomes" id="UP000077752"/>
    </source>
</evidence>
<gene>
    <name evidence="2" type="ORF">AYO28_19550</name>
</gene>
<evidence type="ECO:0008006" key="4">
    <source>
        <dbReference type="Google" id="ProtNLM"/>
    </source>
</evidence>
<proteinExistence type="predicted"/>
<keyword evidence="1" id="KW-0472">Membrane</keyword>
<keyword evidence="1" id="KW-0812">Transmembrane</keyword>
<feature type="transmembrane region" description="Helical" evidence="1">
    <location>
        <begin position="69"/>
        <end position="89"/>
    </location>
</feature>
<dbReference type="Pfam" id="PF04341">
    <property type="entry name" value="DUF485"/>
    <property type="match status" value="1"/>
</dbReference>
<evidence type="ECO:0000313" key="2">
    <source>
        <dbReference type="EMBL" id="OAI91888.1"/>
    </source>
</evidence>
<dbReference type="PANTHER" id="PTHR38598:SF1">
    <property type="entry name" value="INNER MEMBRANE PROTEIN YJCH"/>
    <property type="match status" value="1"/>
</dbReference>
<comment type="caution">
    <text evidence="2">The sequence shown here is derived from an EMBL/GenBank/DDBJ whole genome shotgun (WGS) entry which is preliminary data.</text>
</comment>
<protein>
    <recommendedName>
        <fullName evidence="4">DUF485 domain-containing protein</fullName>
    </recommendedName>
</protein>